<gene>
    <name evidence="2" type="ORF">GCM10009682_56040</name>
</gene>
<comment type="caution">
    <text evidence="2">The sequence shown here is derived from an EMBL/GenBank/DDBJ whole genome shotgun (WGS) entry which is preliminary data.</text>
</comment>
<accession>A0ABP4YU03</accession>
<evidence type="ECO:0000313" key="2">
    <source>
        <dbReference type="EMBL" id="GAA1830042.1"/>
    </source>
</evidence>
<reference evidence="3" key="1">
    <citation type="journal article" date="2019" name="Int. J. Syst. Evol. Microbiol.">
        <title>The Global Catalogue of Microorganisms (GCM) 10K type strain sequencing project: providing services to taxonomists for standard genome sequencing and annotation.</title>
        <authorList>
            <consortium name="The Broad Institute Genomics Platform"/>
            <consortium name="The Broad Institute Genome Sequencing Center for Infectious Disease"/>
            <person name="Wu L."/>
            <person name="Ma J."/>
        </authorList>
    </citation>
    <scope>NUCLEOTIDE SEQUENCE [LARGE SCALE GENOMIC DNA]</scope>
    <source>
        <strain evidence="3">JCM 13250</strain>
    </source>
</reference>
<evidence type="ECO:0000313" key="3">
    <source>
        <dbReference type="Proteomes" id="UP001500218"/>
    </source>
</evidence>
<name>A0ABP4YU03_9ACTN</name>
<proteinExistence type="predicted"/>
<organism evidence="2 3">
    <name type="scientific">Luedemannella flava</name>
    <dbReference type="NCBI Taxonomy" id="349316"/>
    <lineage>
        <taxon>Bacteria</taxon>
        <taxon>Bacillati</taxon>
        <taxon>Actinomycetota</taxon>
        <taxon>Actinomycetes</taxon>
        <taxon>Micromonosporales</taxon>
        <taxon>Micromonosporaceae</taxon>
        <taxon>Luedemannella</taxon>
    </lineage>
</organism>
<evidence type="ECO:0000256" key="1">
    <source>
        <dbReference type="SAM" id="MobiDB-lite"/>
    </source>
</evidence>
<keyword evidence="3" id="KW-1185">Reference proteome</keyword>
<protein>
    <submittedName>
        <fullName evidence="2">Uncharacterized protein</fullName>
    </submittedName>
</protein>
<dbReference type="Proteomes" id="UP001500218">
    <property type="component" value="Unassembled WGS sequence"/>
</dbReference>
<sequence length="167" mass="18649">MIVVQRVRVRWDSDSRGAPAANARRGLPERHPLPSPLPDADIVVHDILADVGTGYRPDARTLVGAKAAEQASLRLALVDDQLVVHRLPGWASYPARPRHPRRLFALLPGQIGRYRANFRFTGCQCAARWWYEQWTVHVARGPDGFAAPAVDHDVDDRVHLYGGRGRP</sequence>
<feature type="region of interest" description="Disordered" evidence="1">
    <location>
        <begin position="15"/>
        <end position="34"/>
    </location>
</feature>
<dbReference type="RefSeq" id="WP_344138795.1">
    <property type="nucleotide sequence ID" value="NZ_BAAALT010000260.1"/>
</dbReference>
<dbReference type="EMBL" id="BAAALT010000260">
    <property type="protein sequence ID" value="GAA1830042.1"/>
    <property type="molecule type" value="Genomic_DNA"/>
</dbReference>